<dbReference type="InterPro" id="IPR000073">
    <property type="entry name" value="AB_hydrolase_1"/>
</dbReference>
<keyword evidence="1" id="KW-0378">Hydrolase</keyword>
<dbReference type="GO" id="GO:0016787">
    <property type="term" value="F:hydrolase activity"/>
    <property type="evidence" value="ECO:0007669"/>
    <property type="project" value="UniProtKB-KW"/>
</dbReference>
<dbReference type="PANTHER" id="PTHR43798:SF31">
    <property type="entry name" value="AB HYDROLASE SUPERFAMILY PROTEIN YCLE"/>
    <property type="match status" value="1"/>
</dbReference>
<reference evidence="3" key="1">
    <citation type="journal article" date="2014" name="Int. J. Syst. Evol. Microbiol.">
        <title>Complete genome sequence of Corynebacterium casei LMG S-19264T (=DSM 44701T), isolated from a smear-ripened cheese.</title>
        <authorList>
            <consortium name="US DOE Joint Genome Institute (JGI-PGF)"/>
            <person name="Walter F."/>
            <person name="Albersmeier A."/>
            <person name="Kalinowski J."/>
            <person name="Ruckert C."/>
        </authorList>
    </citation>
    <scope>NUCLEOTIDE SEQUENCE</scope>
    <source>
        <strain evidence="3">JCM 12580</strain>
    </source>
</reference>
<dbReference type="InterPro" id="IPR029058">
    <property type="entry name" value="AB_hydrolase_fold"/>
</dbReference>
<evidence type="ECO:0000313" key="4">
    <source>
        <dbReference type="Proteomes" id="UP000658382"/>
    </source>
</evidence>
<evidence type="ECO:0000259" key="2">
    <source>
        <dbReference type="Pfam" id="PF00561"/>
    </source>
</evidence>
<feature type="domain" description="AB hydrolase-1" evidence="2">
    <location>
        <begin position="18"/>
        <end position="246"/>
    </location>
</feature>
<reference evidence="3" key="2">
    <citation type="submission" date="2020-09" db="EMBL/GenBank/DDBJ databases">
        <authorList>
            <person name="Sun Q."/>
            <person name="Ohkuma M."/>
        </authorList>
    </citation>
    <scope>NUCLEOTIDE SEQUENCE</scope>
    <source>
        <strain evidence="3">JCM 12580</strain>
    </source>
</reference>
<organism evidence="3 4">
    <name type="scientific">Lentibacillus kapialis</name>
    <dbReference type="NCBI Taxonomy" id="340214"/>
    <lineage>
        <taxon>Bacteria</taxon>
        <taxon>Bacillati</taxon>
        <taxon>Bacillota</taxon>
        <taxon>Bacilli</taxon>
        <taxon>Bacillales</taxon>
        <taxon>Bacillaceae</taxon>
        <taxon>Lentibacillus</taxon>
    </lineage>
</organism>
<dbReference type="Proteomes" id="UP000658382">
    <property type="component" value="Unassembled WGS sequence"/>
</dbReference>
<protein>
    <submittedName>
        <fullName evidence="3">3-oxoadipate enol-lactonase</fullName>
    </submittedName>
</protein>
<dbReference type="Pfam" id="PF00561">
    <property type="entry name" value="Abhydrolase_1"/>
    <property type="match status" value="1"/>
</dbReference>
<dbReference type="PRINTS" id="PR00111">
    <property type="entry name" value="ABHYDROLASE"/>
</dbReference>
<dbReference type="Gene3D" id="3.40.50.1820">
    <property type="entry name" value="alpha/beta hydrolase"/>
    <property type="match status" value="1"/>
</dbReference>
<dbReference type="PANTHER" id="PTHR43798">
    <property type="entry name" value="MONOACYLGLYCEROL LIPASE"/>
    <property type="match status" value="1"/>
</dbReference>
<accession>A0A917PXG5</accession>
<evidence type="ECO:0000313" key="3">
    <source>
        <dbReference type="EMBL" id="GGJ98530.1"/>
    </source>
</evidence>
<sequence>MSEGYIRRINFIEKGNGPPVILIHGVGLDHTMFRHQIDFLSLSYKVIAYDMLGHGKSENPDGSYQLLHFVDQLNQLLMELKIERVNIVGFSMGAMVAQLFAIRFPEKVISLCIMSAVANRNEEQQQNIMKRVEQVKENGHLSTIDAALSRWFTQYFALVNTDLVNEVRSTLENNDSEAYLKAYSLFALSDQDLWHQLGSITSPTLIVTGEKDTGSTPDMAMQIGEKIHNSRVVIVPFVKHMLPMEGKKELEHHLLKFLNENNFN</sequence>
<dbReference type="EMBL" id="BMNQ01000029">
    <property type="protein sequence ID" value="GGJ98530.1"/>
    <property type="molecule type" value="Genomic_DNA"/>
</dbReference>
<dbReference type="RefSeq" id="WP_188633056.1">
    <property type="nucleotide sequence ID" value="NZ_BMNQ01000029.1"/>
</dbReference>
<name>A0A917PXG5_9BACI</name>
<proteinExistence type="predicted"/>
<comment type="caution">
    <text evidence="3">The sequence shown here is derived from an EMBL/GenBank/DDBJ whole genome shotgun (WGS) entry which is preliminary data.</text>
</comment>
<dbReference type="SUPFAM" id="SSF53474">
    <property type="entry name" value="alpha/beta-Hydrolases"/>
    <property type="match status" value="1"/>
</dbReference>
<keyword evidence="4" id="KW-1185">Reference proteome</keyword>
<evidence type="ECO:0000256" key="1">
    <source>
        <dbReference type="ARBA" id="ARBA00022801"/>
    </source>
</evidence>
<dbReference type="GO" id="GO:0016020">
    <property type="term" value="C:membrane"/>
    <property type="evidence" value="ECO:0007669"/>
    <property type="project" value="TreeGrafter"/>
</dbReference>
<gene>
    <name evidence="3" type="ORF">GCM10007063_21020</name>
</gene>
<dbReference type="InterPro" id="IPR050266">
    <property type="entry name" value="AB_hydrolase_sf"/>
</dbReference>
<dbReference type="AlphaFoldDB" id="A0A917PXG5"/>